<evidence type="ECO:0000256" key="1">
    <source>
        <dbReference type="ARBA" id="ARBA00001962"/>
    </source>
</evidence>
<dbReference type="SUPFAM" id="SSF51197">
    <property type="entry name" value="Clavaminate synthase-like"/>
    <property type="match status" value="1"/>
</dbReference>
<organism evidence="2 3">
    <name type="scientific">Elysia chlorotica</name>
    <name type="common">Eastern emerald elysia</name>
    <name type="synonym">Sea slug</name>
    <dbReference type="NCBI Taxonomy" id="188477"/>
    <lineage>
        <taxon>Eukaryota</taxon>
        <taxon>Metazoa</taxon>
        <taxon>Spiralia</taxon>
        <taxon>Lophotrochozoa</taxon>
        <taxon>Mollusca</taxon>
        <taxon>Gastropoda</taxon>
        <taxon>Heterobranchia</taxon>
        <taxon>Euthyneura</taxon>
        <taxon>Panpulmonata</taxon>
        <taxon>Sacoglossa</taxon>
        <taxon>Placobranchoidea</taxon>
        <taxon>Plakobranchidae</taxon>
        <taxon>Elysia</taxon>
    </lineage>
</organism>
<reference evidence="2 3" key="1">
    <citation type="submission" date="2019-01" db="EMBL/GenBank/DDBJ databases">
        <title>A draft genome assembly of the solar-powered sea slug Elysia chlorotica.</title>
        <authorList>
            <person name="Cai H."/>
            <person name="Li Q."/>
            <person name="Fang X."/>
            <person name="Li J."/>
            <person name="Curtis N.E."/>
            <person name="Altenburger A."/>
            <person name="Shibata T."/>
            <person name="Feng M."/>
            <person name="Maeda T."/>
            <person name="Schwartz J.A."/>
            <person name="Shigenobu S."/>
            <person name="Lundholm N."/>
            <person name="Nishiyama T."/>
            <person name="Yang H."/>
            <person name="Hasebe M."/>
            <person name="Li S."/>
            <person name="Pierce S.K."/>
            <person name="Wang J."/>
        </authorList>
    </citation>
    <scope>NUCLEOTIDE SEQUENCE [LARGE SCALE GENOMIC DNA]</scope>
    <source>
        <strain evidence="2">EC2010</strain>
        <tissue evidence="2">Whole organism of an adult</tissue>
    </source>
</reference>
<dbReference type="InterPro" id="IPR008775">
    <property type="entry name" value="Phytyl_CoA_dOase-like"/>
</dbReference>
<accession>A0A3S0ZW16</accession>
<name>A0A3S0ZW16_ELYCH</name>
<sequence length="405" mass="46570">MRSGDWFFSDEILIGAGLFFTMASPERRRFPGEVDAAHPEPFTVAPPDVEEKKEGQLPREEIQKFFDEGYIVVRDYFSREQLDPCTEDISLMVDQLANKLYTAGKISDLYSDYGLFERLTKLEDEYPGSNVLLFKFQKMPKVTLPTPSLTTIVPCPGQSFQRLWTNDRLLNLMEQILGPDVAGHPVWNLRTKTPRSEAVNIPWHQDSAYMSNESYDHMIASAWIPFLDATPENGTLQLAKKGHRSGKVAVHECCAGPTWYIMLQEEKMRDTLGVDLAKDIVTEPVPCGSFILFNNLIPHRSLPNVSNQVRWSVDLRWQSPHHNYGFYDIQDGVIFRSRDQPNLVPDWEKFFSVDRKEVWRKQYAKAVSEGPDEGQFDTRITGPWIGKWETVHHNSHTDLFQQITA</sequence>
<evidence type="ECO:0000313" key="3">
    <source>
        <dbReference type="Proteomes" id="UP000271974"/>
    </source>
</evidence>
<dbReference type="Pfam" id="PF05721">
    <property type="entry name" value="PhyH"/>
    <property type="match status" value="1"/>
</dbReference>
<dbReference type="STRING" id="188477.A0A3S0ZW16"/>
<dbReference type="EMBL" id="RQTK01000111">
    <property type="protein sequence ID" value="RUS87419.1"/>
    <property type="molecule type" value="Genomic_DNA"/>
</dbReference>
<dbReference type="Proteomes" id="UP000271974">
    <property type="component" value="Unassembled WGS sequence"/>
</dbReference>
<dbReference type="PANTHER" id="PTHR20883:SF14">
    <property type="entry name" value="PHYTANOYL-COA DIOXYGENASE"/>
    <property type="match status" value="1"/>
</dbReference>
<comment type="cofactor">
    <cofactor evidence="1">
        <name>Fe cation</name>
        <dbReference type="ChEBI" id="CHEBI:24875"/>
    </cofactor>
</comment>
<dbReference type="OrthoDB" id="445007at2759"/>
<dbReference type="AlphaFoldDB" id="A0A3S0ZW16"/>
<dbReference type="PANTHER" id="PTHR20883">
    <property type="entry name" value="PHYTANOYL-COA DIOXYGENASE DOMAIN CONTAINING 1"/>
    <property type="match status" value="1"/>
</dbReference>
<gene>
    <name evidence="2" type="ORF">EGW08_004794</name>
</gene>
<evidence type="ECO:0000313" key="2">
    <source>
        <dbReference type="EMBL" id="RUS87419.1"/>
    </source>
</evidence>
<dbReference type="Gene3D" id="2.60.120.620">
    <property type="entry name" value="q2cbj1_9rhob like domain"/>
    <property type="match status" value="1"/>
</dbReference>
<proteinExistence type="predicted"/>
<keyword evidence="3" id="KW-1185">Reference proteome</keyword>
<comment type="caution">
    <text evidence="2">The sequence shown here is derived from an EMBL/GenBank/DDBJ whole genome shotgun (WGS) entry which is preliminary data.</text>
</comment>
<protein>
    <recommendedName>
        <fullName evidence="4">Fe2OG dioxygenase domain-containing protein</fullName>
    </recommendedName>
</protein>
<evidence type="ECO:0008006" key="4">
    <source>
        <dbReference type="Google" id="ProtNLM"/>
    </source>
</evidence>